<dbReference type="AlphaFoldDB" id="A0AAN9PRW3"/>
<organism evidence="1 2">
    <name type="scientific">Canavalia gladiata</name>
    <name type="common">Sword bean</name>
    <name type="synonym">Dolichos gladiatus</name>
    <dbReference type="NCBI Taxonomy" id="3824"/>
    <lineage>
        <taxon>Eukaryota</taxon>
        <taxon>Viridiplantae</taxon>
        <taxon>Streptophyta</taxon>
        <taxon>Embryophyta</taxon>
        <taxon>Tracheophyta</taxon>
        <taxon>Spermatophyta</taxon>
        <taxon>Magnoliopsida</taxon>
        <taxon>eudicotyledons</taxon>
        <taxon>Gunneridae</taxon>
        <taxon>Pentapetalae</taxon>
        <taxon>rosids</taxon>
        <taxon>fabids</taxon>
        <taxon>Fabales</taxon>
        <taxon>Fabaceae</taxon>
        <taxon>Papilionoideae</taxon>
        <taxon>50 kb inversion clade</taxon>
        <taxon>NPAAA clade</taxon>
        <taxon>indigoferoid/millettioid clade</taxon>
        <taxon>Phaseoleae</taxon>
        <taxon>Canavalia</taxon>
    </lineage>
</organism>
<evidence type="ECO:0000313" key="1">
    <source>
        <dbReference type="EMBL" id="KAK7308241.1"/>
    </source>
</evidence>
<comment type="caution">
    <text evidence="1">The sequence shown here is derived from an EMBL/GenBank/DDBJ whole genome shotgun (WGS) entry which is preliminary data.</text>
</comment>
<reference evidence="1 2" key="1">
    <citation type="submission" date="2024-01" db="EMBL/GenBank/DDBJ databases">
        <title>The genomes of 5 underutilized Papilionoideae crops provide insights into root nodulation and disease resistanc.</title>
        <authorList>
            <person name="Jiang F."/>
        </authorList>
    </citation>
    <scope>NUCLEOTIDE SEQUENCE [LARGE SCALE GENOMIC DNA]</scope>
    <source>
        <strain evidence="1">LVBAO_FW01</strain>
        <tissue evidence="1">Leaves</tissue>
    </source>
</reference>
<sequence length="115" mass="12909">MAAWRDRTQKLVSGPSFWLLKRKLSKRGPLESDSCPSRAFKSYQPLEPYPHHQAMIQSSFIAPPEVDATISETTPPVCLESELGNNNPGLARAWHATARIRSASRRIPFEDPEPP</sequence>
<protein>
    <submittedName>
        <fullName evidence="1">Uncharacterized protein</fullName>
    </submittedName>
</protein>
<dbReference type="Proteomes" id="UP001367508">
    <property type="component" value="Unassembled WGS sequence"/>
</dbReference>
<evidence type="ECO:0000313" key="2">
    <source>
        <dbReference type="Proteomes" id="UP001367508"/>
    </source>
</evidence>
<gene>
    <name evidence="1" type="ORF">VNO77_41843</name>
</gene>
<name>A0AAN9PRW3_CANGL</name>
<proteinExistence type="predicted"/>
<dbReference type="EMBL" id="JAYMYQ010000010">
    <property type="protein sequence ID" value="KAK7308241.1"/>
    <property type="molecule type" value="Genomic_DNA"/>
</dbReference>
<keyword evidence="2" id="KW-1185">Reference proteome</keyword>
<accession>A0AAN9PRW3</accession>